<name>A0ACC3NVZ5_9PEZI</name>
<dbReference type="EMBL" id="JAUTXU010000009">
    <property type="protein sequence ID" value="KAK3723452.1"/>
    <property type="molecule type" value="Genomic_DNA"/>
</dbReference>
<dbReference type="Proteomes" id="UP001281147">
    <property type="component" value="Unassembled WGS sequence"/>
</dbReference>
<evidence type="ECO:0000313" key="2">
    <source>
        <dbReference type="Proteomes" id="UP001281147"/>
    </source>
</evidence>
<accession>A0ACC3NVZ5</accession>
<sequence length="821" mass="88652">MDDQGQDGPEETCPYPESDAPSPDESQGEDGSPPDNACPWLQNGDTTVSPNDEQGEDGNPNATCEWTRSVTVMAGGLAPAPWPTGHASELNVTCAGFNVHTGILSIDIRSLLDAAESGLAAAKTLNANSPGINSALCAAASFKSRASRLDGCEHIMDELSMVGWGLDELASLTSIKNKMETLEDKLTSAYSTKFCAPGCIALGGFLTNIMDEYNDLLKEATKALKLASAAFIEGNSAEMTSAMCALTNIGRITSRLSLCPDVNTLLSETGLQGGFNPASALAEAKSSQSSIMSRWKSLISCPTPTITNWNSLGEGMDWWLPIPFPKKKKSCRPPTISSLPPCTRVWATMTTTPPGGFPTRKRQEAEPTETVIQSCDCGTSLEYDHFPEHTGRNCGTTEFCLNEVTVEGITVNLPTMTAEIVDPRVSLCDIEPVHEGCVLAVQLLPNVLLPWTTNCICAGFVGQGSTTTATTFSEGFCPNGRLCHLQTGIITTVSLPEVCSSSRTDIGKCTYYGGFKGDGFLDFYSAASCVCETMPNGYNTILDEPMLACPNRVSCPNQVAIVTTDGDHHETTIQHGGNPCLYSDEKYPVECPASNYTTDEIPTLPASVSSFMSVRPVTWESSPLPETEMYATTSKIPTLPASVSSFMSVDSVRYSSGWGEGTEIQARHQKASVPDIIRPAPGSVPQSPPMETVAPVPPVPKSRAVFADEEGNAYEVIDGSKIAEYRPYPSLYRSRRSQTLQRSRSSGDNTRRRSHFPPGPPRSLKDMEEVVTSTKTQTINEVSRQVMVVEVRQMLSRVAELQDGTFYEDEDTGRWWSWFGM</sequence>
<reference evidence="1" key="1">
    <citation type="submission" date="2023-07" db="EMBL/GenBank/DDBJ databases">
        <title>Black Yeasts Isolated from many extreme environments.</title>
        <authorList>
            <person name="Coleine C."/>
            <person name="Stajich J.E."/>
            <person name="Selbmann L."/>
        </authorList>
    </citation>
    <scope>NUCLEOTIDE SEQUENCE</scope>
    <source>
        <strain evidence="1">CCFEE 5714</strain>
    </source>
</reference>
<proteinExistence type="predicted"/>
<comment type="caution">
    <text evidence="1">The sequence shown here is derived from an EMBL/GenBank/DDBJ whole genome shotgun (WGS) entry which is preliminary data.</text>
</comment>
<protein>
    <submittedName>
        <fullName evidence="1">Uncharacterized protein</fullName>
    </submittedName>
</protein>
<evidence type="ECO:0000313" key="1">
    <source>
        <dbReference type="EMBL" id="KAK3723452.1"/>
    </source>
</evidence>
<organism evidence="1 2">
    <name type="scientific">Vermiconidia calcicola</name>
    <dbReference type="NCBI Taxonomy" id="1690605"/>
    <lineage>
        <taxon>Eukaryota</taxon>
        <taxon>Fungi</taxon>
        <taxon>Dikarya</taxon>
        <taxon>Ascomycota</taxon>
        <taxon>Pezizomycotina</taxon>
        <taxon>Dothideomycetes</taxon>
        <taxon>Dothideomycetidae</taxon>
        <taxon>Mycosphaerellales</taxon>
        <taxon>Extremaceae</taxon>
        <taxon>Vermiconidia</taxon>
    </lineage>
</organism>
<keyword evidence="2" id="KW-1185">Reference proteome</keyword>
<gene>
    <name evidence="1" type="ORF">LTR37_001704</name>
</gene>